<feature type="transmembrane region" description="Helical" evidence="1">
    <location>
        <begin position="15"/>
        <end position="34"/>
    </location>
</feature>
<evidence type="ECO:0000256" key="1">
    <source>
        <dbReference type="SAM" id="Phobius"/>
    </source>
</evidence>
<accession>A0A7H0LLG2</accession>
<dbReference type="RefSeq" id="WP_187762809.1">
    <property type="nucleotide sequence ID" value="NZ_JANQBJ010000005.1"/>
</dbReference>
<keyword evidence="3" id="KW-1185">Reference proteome</keyword>
<evidence type="ECO:0000313" key="3">
    <source>
        <dbReference type="Proteomes" id="UP000516148"/>
    </source>
</evidence>
<keyword evidence="1" id="KW-1133">Transmembrane helix</keyword>
<name>A0A7H0LLG2_9SPHN</name>
<keyword evidence="1" id="KW-0812">Transmembrane</keyword>
<dbReference type="AlphaFoldDB" id="A0A7H0LLG2"/>
<proteinExistence type="predicted"/>
<sequence length="102" mass="10089">MAAHEPGQTTQRVKVGMIGLAAVLLLIGLAAAIFSTASRERAVLGGANPDVVANLTIGNEAAGVGDGSEPLADLGLTPSTATEEVNVAEIANATATRPAGKQ</sequence>
<dbReference type="KEGG" id="spap:H3Z74_04675"/>
<protein>
    <submittedName>
        <fullName evidence="2">Uncharacterized protein</fullName>
    </submittedName>
</protein>
<dbReference type="Proteomes" id="UP000516148">
    <property type="component" value="Chromosome"/>
</dbReference>
<evidence type="ECO:0000313" key="2">
    <source>
        <dbReference type="EMBL" id="QNQ10515.1"/>
    </source>
</evidence>
<reference evidence="2 3" key="1">
    <citation type="submission" date="2020-09" db="EMBL/GenBank/DDBJ databases">
        <title>Sphingomonas sp., a new species isolated from pork steak.</title>
        <authorList>
            <person name="Heidler von Heilborn D."/>
        </authorList>
    </citation>
    <scope>NUCLEOTIDE SEQUENCE [LARGE SCALE GENOMIC DNA]</scope>
    <source>
        <strain evidence="3">S8-3T</strain>
    </source>
</reference>
<gene>
    <name evidence="2" type="ORF">H3Z74_04675</name>
</gene>
<organism evidence="2 3">
    <name type="scientific">Sphingomonas alpina</name>
    <dbReference type="NCBI Taxonomy" id="653931"/>
    <lineage>
        <taxon>Bacteria</taxon>
        <taxon>Pseudomonadati</taxon>
        <taxon>Pseudomonadota</taxon>
        <taxon>Alphaproteobacteria</taxon>
        <taxon>Sphingomonadales</taxon>
        <taxon>Sphingomonadaceae</taxon>
        <taxon>Sphingomonas</taxon>
    </lineage>
</organism>
<dbReference type="EMBL" id="CP061038">
    <property type="protein sequence ID" value="QNQ10515.1"/>
    <property type="molecule type" value="Genomic_DNA"/>
</dbReference>
<keyword evidence="1" id="KW-0472">Membrane</keyword>